<dbReference type="STRING" id="50990.A0A4Y7QDQ0"/>
<dbReference type="Proteomes" id="UP000294933">
    <property type="component" value="Unassembled WGS sequence"/>
</dbReference>
<keyword evidence="2" id="KW-1185">Reference proteome</keyword>
<proteinExistence type="predicted"/>
<name>A0A4Y7QDQ0_9AGAM</name>
<dbReference type="OrthoDB" id="3171385at2759"/>
<organism evidence="1 2">
    <name type="scientific">Rickenella mellea</name>
    <dbReference type="NCBI Taxonomy" id="50990"/>
    <lineage>
        <taxon>Eukaryota</taxon>
        <taxon>Fungi</taxon>
        <taxon>Dikarya</taxon>
        <taxon>Basidiomycota</taxon>
        <taxon>Agaricomycotina</taxon>
        <taxon>Agaricomycetes</taxon>
        <taxon>Hymenochaetales</taxon>
        <taxon>Rickenellaceae</taxon>
        <taxon>Rickenella</taxon>
    </lineage>
</organism>
<evidence type="ECO:0000313" key="2">
    <source>
        <dbReference type="Proteomes" id="UP000294933"/>
    </source>
</evidence>
<dbReference type="EMBL" id="ML170163">
    <property type="protein sequence ID" value="TDL25744.1"/>
    <property type="molecule type" value="Genomic_DNA"/>
</dbReference>
<accession>A0A4Y7QDQ0</accession>
<protein>
    <submittedName>
        <fullName evidence="1">Uncharacterized protein</fullName>
    </submittedName>
</protein>
<reference evidence="1 2" key="1">
    <citation type="submission" date="2018-06" db="EMBL/GenBank/DDBJ databases">
        <title>A transcriptomic atlas of mushroom development highlights an independent origin of complex multicellularity.</title>
        <authorList>
            <consortium name="DOE Joint Genome Institute"/>
            <person name="Krizsan K."/>
            <person name="Almasi E."/>
            <person name="Merenyi Z."/>
            <person name="Sahu N."/>
            <person name="Viragh M."/>
            <person name="Koszo T."/>
            <person name="Mondo S."/>
            <person name="Kiss B."/>
            <person name="Balint B."/>
            <person name="Kues U."/>
            <person name="Barry K."/>
            <person name="Hegedus J.C."/>
            <person name="Henrissat B."/>
            <person name="Johnson J."/>
            <person name="Lipzen A."/>
            <person name="Ohm R."/>
            <person name="Nagy I."/>
            <person name="Pangilinan J."/>
            <person name="Yan J."/>
            <person name="Xiong Y."/>
            <person name="Grigoriev I.V."/>
            <person name="Hibbett D.S."/>
            <person name="Nagy L.G."/>
        </authorList>
    </citation>
    <scope>NUCLEOTIDE SEQUENCE [LARGE SCALE GENOMIC DNA]</scope>
    <source>
        <strain evidence="1 2">SZMC22713</strain>
    </source>
</reference>
<dbReference type="VEuPathDB" id="FungiDB:BD410DRAFT_837211"/>
<dbReference type="AlphaFoldDB" id="A0A4Y7QDQ0"/>
<evidence type="ECO:0000313" key="1">
    <source>
        <dbReference type="EMBL" id="TDL25744.1"/>
    </source>
</evidence>
<sequence>MATTVNPASNTTLCDKPKFPNFSYCGKNCAAAAATAAQTTHQVTHGPALCEQCHLKPQFSGFKYCGKACAATAKTNAAPTVNANTTYKVTQNGAQKPSTGGTGSAQQQGAALPAQSIPAIIAPLVPLATAAMHAINTYSQSQAGGTNGFAKGLAAAAAAAVVNSPSIAILPVVQLLHSEGLGLGNMCIMCLTLPKSQDDHFCSKECRDEALRKPT</sequence>
<gene>
    <name evidence="1" type="ORF">BD410DRAFT_837211</name>
</gene>